<dbReference type="PATRIC" id="fig|1618546.3.peg.269"/>
<dbReference type="GO" id="GO:1990904">
    <property type="term" value="C:ribonucleoprotein complex"/>
    <property type="evidence" value="ECO:0007669"/>
    <property type="project" value="UniProtKB-KW"/>
</dbReference>
<dbReference type="InterPro" id="IPR020930">
    <property type="entry name" value="Ribosomal_uL5_bac-type"/>
</dbReference>
<dbReference type="SUPFAM" id="SSF55282">
    <property type="entry name" value="RL5-like"/>
    <property type="match status" value="1"/>
</dbReference>
<dbReference type="Proteomes" id="UP000034603">
    <property type="component" value="Unassembled WGS sequence"/>
</dbReference>
<keyword evidence="5" id="KW-0699">rRNA-binding</keyword>
<name>A0A0G0HRT1_9BACT</name>
<comment type="caution">
    <text evidence="9">The sequence shown here is derived from an EMBL/GenBank/DDBJ whole genome shotgun (WGS) entry which is preliminary data.</text>
</comment>
<organism evidence="9 10">
    <name type="scientific">Candidatus Woesebacteria bacterium GW2011_GWA1_37_8</name>
    <dbReference type="NCBI Taxonomy" id="1618546"/>
    <lineage>
        <taxon>Bacteria</taxon>
        <taxon>Candidatus Woeseibacteriota</taxon>
    </lineage>
</organism>
<evidence type="ECO:0000313" key="10">
    <source>
        <dbReference type="Proteomes" id="UP000034603"/>
    </source>
</evidence>
<evidence type="ECO:0000256" key="1">
    <source>
        <dbReference type="ARBA" id="ARBA00008553"/>
    </source>
</evidence>
<evidence type="ECO:0000259" key="7">
    <source>
        <dbReference type="Pfam" id="PF00281"/>
    </source>
</evidence>
<dbReference type="InterPro" id="IPR031309">
    <property type="entry name" value="Ribosomal_uL5_C"/>
</dbReference>
<evidence type="ECO:0000259" key="8">
    <source>
        <dbReference type="Pfam" id="PF00673"/>
    </source>
</evidence>
<gene>
    <name evidence="5" type="primary">rplE</name>
    <name evidence="9" type="ORF">US62_C0008G0027</name>
</gene>
<feature type="domain" description="Large ribosomal subunit protein uL5 N-terminal" evidence="7">
    <location>
        <begin position="24"/>
        <end position="80"/>
    </location>
</feature>
<dbReference type="InterPro" id="IPR002132">
    <property type="entry name" value="Ribosomal_uL5"/>
</dbReference>
<dbReference type="GO" id="GO:0000049">
    <property type="term" value="F:tRNA binding"/>
    <property type="evidence" value="ECO:0007669"/>
    <property type="project" value="UniProtKB-UniRule"/>
</dbReference>
<accession>A0A0G0HRT1</accession>
<evidence type="ECO:0000256" key="6">
    <source>
        <dbReference type="RuleBase" id="RU003930"/>
    </source>
</evidence>
<dbReference type="GO" id="GO:0003735">
    <property type="term" value="F:structural constituent of ribosome"/>
    <property type="evidence" value="ECO:0007669"/>
    <property type="project" value="InterPro"/>
</dbReference>
<evidence type="ECO:0000256" key="5">
    <source>
        <dbReference type="HAMAP-Rule" id="MF_01333"/>
    </source>
</evidence>
<dbReference type="Gene3D" id="3.30.1440.10">
    <property type="match status" value="1"/>
</dbReference>
<keyword evidence="5" id="KW-0694">RNA-binding</keyword>
<dbReference type="GO" id="GO:0005840">
    <property type="term" value="C:ribosome"/>
    <property type="evidence" value="ECO:0007669"/>
    <property type="project" value="UniProtKB-KW"/>
</dbReference>
<evidence type="ECO:0000313" key="9">
    <source>
        <dbReference type="EMBL" id="KKQ45873.1"/>
    </source>
</evidence>
<comment type="subunit">
    <text evidence="5">Part of the 50S ribosomal subunit; part of the 5S rRNA/L5/L18/L25 subcomplex. Contacts the 5S rRNA and the P site tRNA. Forms a bridge to the 30S subunit in the 70S ribosome.</text>
</comment>
<dbReference type="FunFam" id="3.30.1440.10:FF:000001">
    <property type="entry name" value="50S ribosomal protein L5"/>
    <property type="match status" value="1"/>
</dbReference>
<evidence type="ECO:0000256" key="4">
    <source>
        <dbReference type="ARBA" id="ARBA00035245"/>
    </source>
</evidence>
<evidence type="ECO:0000256" key="2">
    <source>
        <dbReference type="ARBA" id="ARBA00022980"/>
    </source>
</evidence>
<dbReference type="HAMAP" id="MF_01333_B">
    <property type="entry name" value="Ribosomal_uL5_B"/>
    <property type="match status" value="1"/>
</dbReference>
<protein>
    <recommendedName>
        <fullName evidence="4 5">Large ribosomal subunit protein uL5</fullName>
    </recommendedName>
</protein>
<keyword evidence="3 5" id="KW-0687">Ribonucleoprotein</keyword>
<dbReference type="NCBIfam" id="NF000585">
    <property type="entry name" value="PRK00010.1"/>
    <property type="match status" value="1"/>
</dbReference>
<reference evidence="9 10" key="1">
    <citation type="journal article" date="2015" name="Nature">
        <title>rRNA introns, odd ribosomes, and small enigmatic genomes across a large radiation of phyla.</title>
        <authorList>
            <person name="Brown C.T."/>
            <person name="Hug L.A."/>
            <person name="Thomas B.C."/>
            <person name="Sharon I."/>
            <person name="Castelle C.J."/>
            <person name="Singh A."/>
            <person name="Wilkins M.J."/>
            <person name="Williams K.H."/>
            <person name="Banfield J.F."/>
        </authorList>
    </citation>
    <scope>NUCLEOTIDE SEQUENCE [LARGE SCALE GENOMIC DNA]</scope>
</reference>
<dbReference type="Pfam" id="PF00281">
    <property type="entry name" value="Ribosomal_L5"/>
    <property type="match status" value="1"/>
</dbReference>
<feature type="domain" description="Large ribosomal subunit protein uL5 C-terminal" evidence="8">
    <location>
        <begin position="85"/>
        <end position="176"/>
    </location>
</feature>
<keyword evidence="5" id="KW-0820">tRNA-binding</keyword>
<dbReference type="Pfam" id="PF00673">
    <property type="entry name" value="Ribosomal_L5_C"/>
    <property type="match status" value="1"/>
</dbReference>
<comment type="similarity">
    <text evidence="1 5 6">Belongs to the universal ribosomal protein uL5 family.</text>
</comment>
<proteinExistence type="inferred from homology"/>
<sequence>MQRLKQKYNKEISKKLASELNIKNFMAIPKPVKVVVNMGIGDTLKDKSLLEAAIKELSDITGQKPSIRTAKISVASFGIRRGMNVGLKTTLRGDRMYAFLDKLFSIVLPRFRDFRGVPLKSFDKVGNYTLGIVEHNVFPEIDITKSRSRGLEITIVTNANNPEVSKKLLEYLEMPFEKI</sequence>
<dbReference type="InterPro" id="IPR022803">
    <property type="entry name" value="Ribosomal_uL5_dom_sf"/>
</dbReference>
<dbReference type="GO" id="GO:0006412">
    <property type="term" value="P:translation"/>
    <property type="evidence" value="ECO:0007669"/>
    <property type="project" value="UniProtKB-UniRule"/>
</dbReference>
<dbReference type="GO" id="GO:0019843">
    <property type="term" value="F:rRNA binding"/>
    <property type="evidence" value="ECO:0007669"/>
    <property type="project" value="UniProtKB-UniRule"/>
</dbReference>
<dbReference type="PIRSF" id="PIRSF002161">
    <property type="entry name" value="Ribosomal_L5"/>
    <property type="match status" value="1"/>
</dbReference>
<evidence type="ECO:0000256" key="3">
    <source>
        <dbReference type="ARBA" id="ARBA00023274"/>
    </source>
</evidence>
<dbReference type="InterPro" id="IPR031310">
    <property type="entry name" value="Ribosomal_uL5_N"/>
</dbReference>
<keyword evidence="2 5" id="KW-0689">Ribosomal protein</keyword>
<comment type="function">
    <text evidence="5">This is 1 of the proteins that bind and probably mediate the attachment of the 5S RNA into the large ribosomal subunit, where it forms part of the central protuberance. In the 70S ribosome it contacts protein S13 of the 30S subunit (bridge B1b), connecting the 2 subunits; this bridge is implicated in subunit movement. Contacts the P site tRNA; the 5S rRNA and some of its associated proteins might help stabilize positioning of ribosome-bound tRNAs.</text>
</comment>
<dbReference type="EMBL" id="LBTR01000008">
    <property type="protein sequence ID" value="KKQ45873.1"/>
    <property type="molecule type" value="Genomic_DNA"/>
</dbReference>
<dbReference type="AlphaFoldDB" id="A0A0G0HRT1"/>
<dbReference type="PANTHER" id="PTHR11994">
    <property type="entry name" value="60S RIBOSOMAL PROTEIN L11-RELATED"/>
    <property type="match status" value="1"/>
</dbReference>